<comment type="caution">
    <text evidence="1">The sequence shown here is derived from an EMBL/GenBank/DDBJ whole genome shotgun (WGS) entry which is preliminary data.</text>
</comment>
<accession>A0ABS2W4Q4</accession>
<evidence type="ECO:0000313" key="1">
    <source>
        <dbReference type="EMBL" id="MBN0986606.1"/>
    </source>
</evidence>
<organism evidence="1 2">
    <name type="scientific">Amphritea pacifica</name>
    <dbReference type="NCBI Taxonomy" id="2811233"/>
    <lineage>
        <taxon>Bacteria</taxon>
        <taxon>Pseudomonadati</taxon>
        <taxon>Pseudomonadota</taxon>
        <taxon>Gammaproteobacteria</taxon>
        <taxon>Oceanospirillales</taxon>
        <taxon>Oceanospirillaceae</taxon>
        <taxon>Amphritea</taxon>
    </lineage>
</organism>
<dbReference type="EMBL" id="JAFFZP010000005">
    <property type="protein sequence ID" value="MBN0986606.1"/>
    <property type="molecule type" value="Genomic_DNA"/>
</dbReference>
<name>A0ABS2W4Q4_9GAMM</name>
<dbReference type="Pfam" id="PF12974">
    <property type="entry name" value="Phosphonate-bd"/>
    <property type="match status" value="1"/>
</dbReference>
<dbReference type="RefSeq" id="WP_205210677.1">
    <property type="nucleotide sequence ID" value="NZ_JAFFZO010000017.1"/>
</dbReference>
<keyword evidence="2" id="KW-1185">Reference proteome</keyword>
<evidence type="ECO:0000313" key="2">
    <source>
        <dbReference type="Proteomes" id="UP000760472"/>
    </source>
</evidence>
<reference evidence="1 2" key="1">
    <citation type="submission" date="2021-02" db="EMBL/GenBank/DDBJ databases">
        <title>A novel species of genus Amphritea isolated from a fishpond in China.</title>
        <authorList>
            <person name="Lu H."/>
        </authorList>
    </citation>
    <scope>NUCLEOTIDE SEQUENCE [LARGE SCALE GENOMIC DNA]</scope>
    <source>
        <strain evidence="1 2">RP18W</strain>
    </source>
</reference>
<protein>
    <submittedName>
        <fullName evidence="1">PhnD/SsuA/transferrin family substrate-binding protein</fullName>
    </submittedName>
</protein>
<sequence>MDNIRLLTPPNDTARDSERWYEFAIYLSRQCGDTVTPLITTTAEEFQQQLGDAGMVYCAPEQIPTLIRDHRFIPLMQPVEVYEEVVIASGPAASEHRLSAIQGCSLGGIKGTFANRLGLTTLKAKQIRPGSMAYAENWLQLLKAVQQGQQPYALLSKNFIDQLSELSLTSVNLLARSHLRKAFPLLMAAPQLKPRVNGLRDILERMADDPKGAAVVEKLNNQGWKKPSQQSIINMVKLLRGK</sequence>
<proteinExistence type="predicted"/>
<dbReference type="Proteomes" id="UP000760472">
    <property type="component" value="Unassembled WGS sequence"/>
</dbReference>
<gene>
    <name evidence="1" type="ORF">JW498_04485</name>
</gene>